<evidence type="ECO:0000313" key="2">
    <source>
        <dbReference type="Proteomes" id="UP000298663"/>
    </source>
</evidence>
<protein>
    <submittedName>
        <fullName evidence="1">Uncharacterized protein</fullName>
    </submittedName>
</protein>
<dbReference type="AlphaFoldDB" id="A0A4U5LXD5"/>
<name>A0A4U5LXD5_STECR</name>
<gene>
    <name evidence="1" type="ORF">L596_028071</name>
</gene>
<organism evidence="1 2">
    <name type="scientific">Steinernema carpocapsae</name>
    <name type="common">Entomopathogenic nematode</name>
    <dbReference type="NCBI Taxonomy" id="34508"/>
    <lineage>
        <taxon>Eukaryota</taxon>
        <taxon>Metazoa</taxon>
        <taxon>Ecdysozoa</taxon>
        <taxon>Nematoda</taxon>
        <taxon>Chromadorea</taxon>
        <taxon>Rhabditida</taxon>
        <taxon>Tylenchina</taxon>
        <taxon>Panagrolaimomorpha</taxon>
        <taxon>Strongyloidoidea</taxon>
        <taxon>Steinernematidae</taxon>
        <taxon>Steinernema</taxon>
    </lineage>
</organism>
<comment type="caution">
    <text evidence="1">The sequence shown here is derived from an EMBL/GenBank/DDBJ whole genome shotgun (WGS) entry which is preliminary data.</text>
</comment>
<dbReference type="Proteomes" id="UP000298663">
    <property type="component" value="Unassembled WGS sequence"/>
</dbReference>
<sequence>MLFERPRCRPLKREPDAVQVFIEEDEPSYDPSPPVALLTESDNVVVLGDERFQVHDGHGNFMDISQAQPGQIVYVPCIDEQPQSKKVVSCRPPRGSLKLTARWISTWISCDRRRFYVYPKLNIINILLLCCLLYGI</sequence>
<dbReference type="EMBL" id="AZBU02000011">
    <property type="protein sequence ID" value="TKR60889.1"/>
    <property type="molecule type" value="Genomic_DNA"/>
</dbReference>
<keyword evidence="2" id="KW-1185">Reference proteome</keyword>
<evidence type="ECO:0000313" key="1">
    <source>
        <dbReference type="EMBL" id="TKR60889.1"/>
    </source>
</evidence>
<proteinExistence type="predicted"/>
<reference evidence="1 2" key="2">
    <citation type="journal article" date="2019" name="G3 (Bethesda)">
        <title>Hybrid Assembly of the Genome of the Entomopathogenic Nematode Steinernema carpocapsae Identifies the X-Chromosome.</title>
        <authorList>
            <person name="Serra L."/>
            <person name="Macchietto M."/>
            <person name="Macias-Munoz A."/>
            <person name="McGill C.J."/>
            <person name="Rodriguez I.M."/>
            <person name="Rodriguez B."/>
            <person name="Murad R."/>
            <person name="Mortazavi A."/>
        </authorList>
    </citation>
    <scope>NUCLEOTIDE SEQUENCE [LARGE SCALE GENOMIC DNA]</scope>
    <source>
        <strain evidence="1 2">ALL</strain>
    </source>
</reference>
<accession>A0A4U5LXD5</accession>
<reference evidence="1 2" key="1">
    <citation type="journal article" date="2015" name="Genome Biol.">
        <title>Comparative genomics of Steinernema reveals deeply conserved gene regulatory networks.</title>
        <authorList>
            <person name="Dillman A.R."/>
            <person name="Macchietto M."/>
            <person name="Porter C.F."/>
            <person name="Rogers A."/>
            <person name="Williams B."/>
            <person name="Antoshechkin I."/>
            <person name="Lee M.M."/>
            <person name="Goodwin Z."/>
            <person name="Lu X."/>
            <person name="Lewis E.E."/>
            <person name="Goodrich-Blair H."/>
            <person name="Stock S.P."/>
            <person name="Adams B.J."/>
            <person name="Sternberg P.W."/>
            <person name="Mortazavi A."/>
        </authorList>
    </citation>
    <scope>NUCLEOTIDE SEQUENCE [LARGE SCALE GENOMIC DNA]</scope>
    <source>
        <strain evidence="1 2">ALL</strain>
    </source>
</reference>